<reference evidence="1" key="1">
    <citation type="submission" date="2018-11" db="EMBL/GenBank/DDBJ databases">
        <authorList>
            <consortium name="Genoscope - CEA"/>
            <person name="William W."/>
        </authorList>
    </citation>
    <scope>NUCLEOTIDE SEQUENCE</scope>
</reference>
<organism evidence="1">
    <name type="scientific">Brassica campestris</name>
    <name type="common">Field mustard</name>
    <dbReference type="NCBI Taxonomy" id="3711"/>
    <lineage>
        <taxon>Eukaryota</taxon>
        <taxon>Viridiplantae</taxon>
        <taxon>Streptophyta</taxon>
        <taxon>Embryophyta</taxon>
        <taxon>Tracheophyta</taxon>
        <taxon>Spermatophyta</taxon>
        <taxon>Magnoliopsida</taxon>
        <taxon>eudicotyledons</taxon>
        <taxon>Gunneridae</taxon>
        <taxon>Pentapetalae</taxon>
        <taxon>rosids</taxon>
        <taxon>malvids</taxon>
        <taxon>Brassicales</taxon>
        <taxon>Brassicaceae</taxon>
        <taxon>Brassiceae</taxon>
        <taxon>Brassica</taxon>
    </lineage>
</organism>
<sequence>MESCVDVPVDWHEVPELESEIPDVEAPDVDSMVKIEESAMTMKLRKK</sequence>
<dbReference type="AlphaFoldDB" id="A0A3P5YB46"/>
<gene>
    <name evidence="1" type="ORF">BRAA09T38595Z</name>
</gene>
<accession>A0A3P5YB46</accession>
<protein>
    <submittedName>
        <fullName evidence="1">Uncharacterized protein</fullName>
    </submittedName>
</protein>
<name>A0A3P5YB46_BRACM</name>
<proteinExistence type="predicted"/>
<evidence type="ECO:0000313" key="1">
    <source>
        <dbReference type="EMBL" id="VDC60984.1"/>
    </source>
</evidence>
<dbReference type="EMBL" id="LR031568">
    <property type="protein sequence ID" value="VDC60984.1"/>
    <property type="molecule type" value="Genomic_DNA"/>
</dbReference>